<evidence type="ECO:0000256" key="2">
    <source>
        <dbReference type="SAM" id="Phobius"/>
    </source>
</evidence>
<geneLocation type="mitochondrion" evidence="3"/>
<dbReference type="AlphaFoldDB" id="A0A101M1G2"/>
<keyword evidence="2" id="KW-0472">Membrane</keyword>
<feature type="transmembrane region" description="Helical" evidence="2">
    <location>
        <begin position="47"/>
        <end position="67"/>
    </location>
</feature>
<evidence type="ECO:0000313" key="3">
    <source>
        <dbReference type="EMBL" id="KUM49214.1"/>
    </source>
</evidence>
<reference evidence="3" key="1">
    <citation type="journal article" date="2015" name="Genome Biol. Evol.">
        <title>Organellar Genomes of White Spruce (Picea glauca): Assembly and Annotation.</title>
        <authorList>
            <person name="Jackman S.D."/>
            <person name="Warren R.L."/>
            <person name="Gibb E.A."/>
            <person name="Vandervalk B.P."/>
            <person name="Mohamadi H."/>
            <person name="Chu J."/>
            <person name="Raymond A."/>
            <person name="Pleasance S."/>
            <person name="Coope R."/>
            <person name="Wildung M.R."/>
            <person name="Ritland C.E."/>
            <person name="Bousquet J."/>
            <person name="Jones S.J."/>
            <person name="Bohlmann J."/>
            <person name="Birol I."/>
        </authorList>
    </citation>
    <scope>NUCLEOTIDE SEQUENCE [LARGE SCALE GENOMIC DNA]</scope>
    <source>
        <tissue evidence="3">Flushing bud</tissue>
    </source>
</reference>
<dbReference type="EMBL" id="LKAM01000003">
    <property type="protein sequence ID" value="KUM49214.1"/>
    <property type="molecule type" value="Genomic_DNA"/>
</dbReference>
<organism evidence="3">
    <name type="scientific">Picea glauca</name>
    <name type="common">White spruce</name>
    <name type="synonym">Pinus glauca</name>
    <dbReference type="NCBI Taxonomy" id="3330"/>
    <lineage>
        <taxon>Eukaryota</taxon>
        <taxon>Viridiplantae</taxon>
        <taxon>Streptophyta</taxon>
        <taxon>Embryophyta</taxon>
        <taxon>Tracheophyta</taxon>
        <taxon>Spermatophyta</taxon>
        <taxon>Pinopsida</taxon>
        <taxon>Pinidae</taxon>
        <taxon>Conifers I</taxon>
        <taxon>Pinales</taxon>
        <taxon>Pinaceae</taxon>
        <taxon>Picea</taxon>
    </lineage>
</organism>
<comment type="caution">
    <text evidence="3">The sequence shown here is derived from an EMBL/GenBank/DDBJ whole genome shotgun (WGS) entry which is preliminary data.</text>
</comment>
<keyword evidence="2" id="KW-0812">Transmembrane</keyword>
<keyword evidence="2" id="KW-1133">Transmembrane helix</keyword>
<feature type="region of interest" description="Disordered" evidence="1">
    <location>
        <begin position="1"/>
        <end position="21"/>
    </location>
</feature>
<accession>A0A101M1G2</accession>
<gene>
    <name evidence="3" type="primary">nad2</name>
    <name evidence="3" type="ORF">ABT39_MTgene3763</name>
</gene>
<proteinExistence type="predicted"/>
<sequence>MPFQTSYAPDPTMEYRSSQQHGGCASLIARRERRLGKAMCGSGRLRYLITMLLLAAGAPLLTIAHFFRNHFLRKDDSTYFCQIFPLLS</sequence>
<protein>
    <submittedName>
        <fullName evidence="3">NADH dehydrogenase subunit 2</fullName>
    </submittedName>
</protein>
<evidence type="ECO:0000256" key="1">
    <source>
        <dbReference type="SAM" id="MobiDB-lite"/>
    </source>
</evidence>
<name>A0A101M1G2_PICGL</name>
<keyword evidence="3" id="KW-0496">Mitochondrion</keyword>